<feature type="transmembrane region" description="Helical" evidence="1">
    <location>
        <begin position="36"/>
        <end position="53"/>
    </location>
</feature>
<keyword evidence="1" id="KW-0812">Transmembrane</keyword>
<evidence type="ECO:0000313" key="2">
    <source>
        <dbReference type="EMBL" id="CAA9373260.1"/>
    </source>
</evidence>
<name>A0A6J4N3J3_9ACTN</name>
<accession>A0A6J4N3J3</accession>
<proteinExistence type="predicted"/>
<feature type="transmembrane region" description="Helical" evidence="1">
    <location>
        <begin position="6"/>
        <end position="29"/>
    </location>
</feature>
<sequence>MLFLAHLVLLGVALLVGALSLLAGFVAAARGHGRRLMGVGAMALAAPVLVLIGGELLPHVLNPCILPELAGVEPPGFCERSSEGIDVPDRWHAMYHAVVGFLPLSLAVAWWGKWLLRRSLRDVTG</sequence>
<feature type="transmembrane region" description="Helical" evidence="1">
    <location>
        <begin position="93"/>
        <end position="111"/>
    </location>
</feature>
<dbReference type="AlphaFoldDB" id="A0A6J4N3J3"/>
<protein>
    <submittedName>
        <fullName evidence="2">Uncharacterized protein</fullName>
    </submittedName>
</protein>
<gene>
    <name evidence="2" type="ORF">AVDCRST_MAG75-275</name>
</gene>
<keyword evidence="1" id="KW-1133">Transmembrane helix</keyword>
<reference evidence="2" key="1">
    <citation type="submission" date="2020-02" db="EMBL/GenBank/DDBJ databases">
        <authorList>
            <person name="Meier V. D."/>
        </authorList>
    </citation>
    <scope>NUCLEOTIDE SEQUENCE</scope>
    <source>
        <strain evidence="2">AVDCRST_MAG75</strain>
    </source>
</reference>
<keyword evidence="1" id="KW-0472">Membrane</keyword>
<organism evidence="2">
    <name type="scientific">uncultured Propionibacteriaceae bacterium</name>
    <dbReference type="NCBI Taxonomy" id="257457"/>
    <lineage>
        <taxon>Bacteria</taxon>
        <taxon>Bacillati</taxon>
        <taxon>Actinomycetota</taxon>
        <taxon>Actinomycetes</taxon>
        <taxon>Propionibacteriales</taxon>
        <taxon>Propionibacteriaceae</taxon>
        <taxon>environmental samples</taxon>
    </lineage>
</organism>
<evidence type="ECO:0000256" key="1">
    <source>
        <dbReference type="SAM" id="Phobius"/>
    </source>
</evidence>
<dbReference type="EMBL" id="CADCUO010000017">
    <property type="protein sequence ID" value="CAA9373260.1"/>
    <property type="molecule type" value="Genomic_DNA"/>
</dbReference>